<feature type="domain" description="Phasin" evidence="1">
    <location>
        <begin position="59"/>
        <end position="148"/>
    </location>
</feature>
<dbReference type="EMBL" id="JACHXS010000010">
    <property type="protein sequence ID" value="MBB3223869.1"/>
    <property type="molecule type" value="Genomic_DNA"/>
</dbReference>
<organism evidence="2 5">
    <name type="scientific">Pseudoduganella umbonata</name>
    <dbReference type="NCBI Taxonomy" id="864828"/>
    <lineage>
        <taxon>Bacteria</taxon>
        <taxon>Pseudomonadati</taxon>
        <taxon>Pseudomonadota</taxon>
        <taxon>Betaproteobacteria</taxon>
        <taxon>Burkholderiales</taxon>
        <taxon>Oxalobacteraceae</taxon>
        <taxon>Telluria group</taxon>
        <taxon>Pseudoduganella</taxon>
    </lineage>
</organism>
<accession>A0A4V1EDY7</accession>
<dbReference type="Pfam" id="PF09361">
    <property type="entry name" value="Phasin_2"/>
    <property type="match status" value="1"/>
</dbReference>
<evidence type="ECO:0000313" key="2">
    <source>
        <dbReference type="EMBL" id="MBB3223869.1"/>
    </source>
</evidence>
<protein>
    <submittedName>
        <fullName evidence="2">Phasin family protein</fullName>
    </submittedName>
</protein>
<name>A0A4V1EDY7_9BURK</name>
<evidence type="ECO:0000313" key="5">
    <source>
        <dbReference type="Proteomes" id="UP000584325"/>
    </source>
</evidence>
<dbReference type="InterPro" id="IPR018968">
    <property type="entry name" value="Phasin"/>
</dbReference>
<evidence type="ECO:0000313" key="4">
    <source>
        <dbReference type="Proteomes" id="UP000298763"/>
    </source>
</evidence>
<dbReference type="RefSeq" id="WP_137315550.1">
    <property type="nucleotide sequence ID" value="NZ_CP040017.1"/>
</dbReference>
<dbReference type="EMBL" id="CP040017">
    <property type="protein sequence ID" value="QCP12721.1"/>
    <property type="molecule type" value="Genomic_DNA"/>
</dbReference>
<dbReference type="Proteomes" id="UP000298763">
    <property type="component" value="Chromosome"/>
</dbReference>
<dbReference type="OrthoDB" id="8755319at2"/>
<sequence length="162" mass="17340">MFTLPTKFFSAWPTTLSAPFSVPFSVPFPASFPVPLSTPFPAELPTALPAEFVNAGRTFAETQLAGCNALMRAAFESGASLVELNVHATREGMAAASTVSNGLLFVREPRDLVCLTASQSQQALERAQRYGRQVAGVANTAQHRLGELSRDFAGSLPRNPIE</sequence>
<keyword evidence="4" id="KW-1185">Reference proteome</keyword>
<proteinExistence type="predicted"/>
<reference evidence="3 4" key="1">
    <citation type="submission" date="2019-05" db="EMBL/GenBank/DDBJ databases">
        <title>Draft Genome Sequences of Six Type Strains of the Genus Massilia.</title>
        <authorList>
            <person name="Miess H."/>
            <person name="Frediansyhah A."/>
            <person name="Gross H."/>
        </authorList>
    </citation>
    <scope>NUCLEOTIDE SEQUENCE [LARGE SCALE GENOMIC DNA]</scope>
    <source>
        <strain evidence="3 4">DSMZ 26121</strain>
    </source>
</reference>
<gene>
    <name evidence="3" type="ORF">FCL38_21460</name>
    <name evidence="2" type="ORF">FHS02_004722</name>
</gene>
<reference evidence="2 5" key="2">
    <citation type="submission" date="2020-08" db="EMBL/GenBank/DDBJ databases">
        <title>Genomic Encyclopedia of Type Strains, Phase III (KMG-III): the genomes of soil and plant-associated and newly described type strains.</title>
        <authorList>
            <person name="Whitman W."/>
        </authorList>
    </citation>
    <scope>NUCLEOTIDE SEQUENCE [LARGE SCALE GENOMIC DNA]</scope>
    <source>
        <strain evidence="2 5">CECT 7753</strain>
    </source>
</reference>
<dbReference type="AlphaFoldDB" id="A0A4V1EDY7"/>
<dbReference type="Proteomes" id="UP000584325">
    <property type="component" value="Unassembled WGS sequence"/>
</dbReference>
<evidence type="ECO:0000259" key="1">
    <source>
        <dbReference type="Pfam" id="PF09361"/>
    </source>
</evidence>
<evidence type="ECO:0000313" key="3">
    <source>
        <dbReference type="EMBL" id="QCP12721.1"/>
    </source>
</evidence>